<dbReference type="EC" id="5.4.99.5" evidence="1"/>
<dbReference type="EMBL" id="JACCKB010000019">
    <property type="protein sequence ID" value="NYZ66947.1"/>
    <property type="molecule type" value="Genomic_DNA"/>
</dbReference>
<dbReference type="RefSeq" id="WP_180568970.1">
    <property type="nucleotide sequence ID" value="NZ_JACCKB010000019.1"/>
</dbReference>
<reference evidence="4 5" key="1">
    <citation type="submission" date="2020-07" db="EMBL/GenBank/DDBJ databases">
        <title>Endozoicomonas sp. nov., isolated from sediment.</title>
        <authorList>
            <person name="Gu T."/>
        </authorList>
    </citation>
    <scope>NUCLEOTIDE SEQUENCE [LARGE SCALE GENOMIC DNA]</scope>
    <source>
        <strain evidence="4 5">SM1973</strain>
    </source>
</reference>
<dbReference type="InterPro" id="IPR036979">
    <property type="entry name" value="CM_dom_sf"/>
</dbReference>
<evidence type="ECO:0000259" key="3">
    <source>
        <dbReference type="PROSITE" id="PS51168"/>
    </source>
</evidence>
<proteinExistence type="predicted"/>
<organism evidence="4 5">
    <name type="scientific">Spartinivicinus marinus</name>
    <dbReference type="NCBI Taxonomy" id="2994442"/>
    <lineage>
        <taxon>Bacteria</taxon>
        <taxon>Pseudomonadati</taxon>
        <taxon>Pseudomonadota</taxon>
        <taxon>Gammaproteobacteria</taxon>
        <taxon>Oceanospirillales</taxon>
        <taxon>Zooshikellaceae</taxon>
        <taxon>Spartinivicinus</taxon>
    </lineage>
</organism>
<evidence type="ECO:0000256" key="1">
    <source>
        <dbReference type="ARBA" id="ARBA00012404"/>
    </source>
</evidence>
<dbReference type="PROSITE" id="PS51168">
    <property type="entry name" value="CHORISMATE_MUT_2"/>
    <property type="match status" value="1"/>
</dbReference>
<dbReference type="GO" id="GO:0046417">
    <property type="term" value="P:chorismate metabolic process"/>
    <property type="evidence" value="ECO:0007669"/>
    <property type="project" value="InterPro"/>
</dbReference>
<dbReference type="SMART" id="SM00830">
    <property type="entry name" value="CM_2"/>
    <property type="match status" value="1"/>
</dbReference>
<feature type="domain" description="Chorismate mutase" evidence="3">
    <location>
        <begin position="2"/>
        <end position="93"/>
    </location>
</feature>
<evidence type="ECO:0000313" key="5">
    <source>
        <dbReference type="Proteomes" id="UP000569732"/>
    </source>
</evidence>
<name>A0A853IBP1_9GAMM</name>
<dbReference type="Proteomes" id="UP000569732">
    <property type="component" value="Unassembled WGS sequence"/>
</dbReference>
<evidence type="ECO:0000313" key="4">
    <source>
        <dbReference type="EMBL" id="NYZ66947.1"/>
    </source>
</evidence>
<dbReference type="Gene3D" id="1.20.59.10">
    <property type="entry name" value="Chorismate mutase"/>
    <property type="match status" value="1"/>
</dbReference>
<dbReference type="InterPro" id="IPR002701">
    <property type="entry name" value="CM_II_prokaryot"/>
</dbReference>
<keyword evidence="5" id="KW-1185">Reference proteome</keyword>
<dbReference type="SUPFAM" id="SSF48600">
    <property type="entry name" value="Chorismate mutase II"/>
    <property type="match status" value="1"/>
</dbReference>
<accession>A0A853IBP1</accession>
<comment type="caution">
    <text evidence="4">The sequence shown here is derived from an EMBL/GenBank/DDBJ whole genome shotgun (WGS) entry which is preliminary data.</text>
</comment>
<dbReference type="AlphaFoldDB" id="A0A853IBP1"/>
<gene>
    <name evidence="4" type="ORF">H0A36_13075</name>
</gene>
<feature type="coiled-coil region" evidence="2">
    <location>
        <begin position="1"/>
        <end position="28"/>
    </location>
</feature>
<dbReference type="GO" id="GO:0004106">
    <property type="term" value="F:chorismate mutase activity"/>
    <property type="evidence" value="ECO:0007669"/>
    <property type="project" value="UniProtKB-EC"/>
</dbReference>
<evidence type="ECO:0000256" key="2">
    <source>
        <dbReference type="SAM" id="Coils"/>
    </source>
</evidence>
<protein>
    <recommendedName>
        <fullName evidence="1">chorismate mutase</fullName>
        <ecNumber evidence="1">5.4.99.5</ecNumber>
    </recommendedName>
</protein>
<dbReference type="Pfam" id="PF01817">
    <property type="entry name" value="CM_2"/>
    <property type="match status" value="1"/>
</dbReference>
<dbReference type="InterPro" id="IPR036263">
    <property type="entry name" value="Chorismate_II_sf"/>
</dbReference>
<sequence length="114" mass="13726">MKDYRWQLAELQDTVDELDSMLLEIIEQRRKITHQIGKIKNKVNMPVFSTHHEVELFKRLYQQSDQKRIPRDLVESVFKSIISDSYNTQQDNYKDNVLVFKRKNWVDITSNSTH</sequence>
<keyword evidence="2" id="KW-0175">Coiled coil</keyword>